<organism evidence="2 3">
    <name type="scientific">Lasius platythorax</name>
    <dbReference type="NCBI Taxonomy" id="488582"/>
    <lineage>
        <taxon>Eukaryota</taxon>
        <taxon>Metazoa</taxon>
        <taxon>Ecdysozoa</taxon>
        <taxon>Arthropoda</taxon>
        <taxon>Hexapoda</taxon>
        <taxon>Insecta</taxon>
        <taxon>Pterygota</taxon>
        <taxon>Neoptera</taxon>
        <taxon>Endopterygota</taxon>
        <taxon>Hymenoptera</taxon>
        <taxon>Apocrita</taxon>
        <taxon>Aculeata</taxon>
        <taxon>Formicoidea</taxon>
        <taxon>Formicidae</taxon>
        <taxon>Formicinae</taxon>
        <taxon>Lasius</taxon>
        <taxon>Lasius</taxon>
    </lineage>
</organism>
<evidence type="ECO:0000313" key="2">
    <source>
        <dbReference type="EMBL" id="CAL1683882.1"/>
    </source>
</evidence>
<evidence type="ECO:0000256" key="1">
    <source>
        <dbReference type="SAM" id="Phobius"/>
    </source>
</evidence>
<gene>
    <name evidence="2" type="ORF">LPLAT_LOCUS9634</name>
</gene>
<proteinExistence type="predicted"/>
<evidence type="ECO:0000313" key="3">
    <source>
        <dbReference type="Proteomes" id="UP001497644"/>
    </source>
</evidence>
<keyword evidence="1" id="KW-0472">Membrane</keyword>
<accession>A0AAV2NUH0</accession>
<protein>
    <recommendedName>
        <fullName evidence="4">Secreted protein</fullName>
    </recommendedName>
</protein>
<name>A0AAV2NUH0_9HYME</name>
<keyword evidence="1" id="KW-1133">Transmembrane helix</keyword>
<keyword evidence="3" id="KW-1185">Reference proteome</keyword>
<dbReference type="EMBL" id="OZ034828">
    <property type="protein sequence ID" value="CAL1683882.1"/>
    <property type="molecule type" value="Genomic_DNA"/>
</dbReference>
<dbReference type="AlphaFoldDB" id="A0AAV2NUH0"/>
<evidence type="ECO:0008006" key="4">
    <source>
        <dbReference type="Google" id="ProtNLM"/>
    </source>
</evidence>
<feature type="transmembrane region" description="Helical" evidence="1">
    <location>
        <begin position="20"/>
        <end position="40"/>
    </location>
</feature>
<keyword evidence="1" id="KW-0812">Transmembrane</keyword>
<sequence>MRVAATACPSSMCSSSRTTLWYNTTIVRLLCVILVTWIIHDQPALGLPELTTVEGNVTSLARRCMMLRISCIILFGAVLREVM</sequence>
<dbReference type="Proteomes" id="UP001497644">
    <property type="component" value="Chromosome 5"/>
</dbReference>
<reference evidence="2" key="1">
    <citation type="submission" date="2024-04" db="EMBL/GenBank/DDBJ databases">
        <authorList>
            <consortium name="Molecular Ecology Group"/>
        </authorList>
    </citation>
    <scope>NUCLEOTIDE SEQUENCE</scope>
</reference>